<accession>A0A1G2DTN0</accession>
<evidence type="ECO:0000313" key="1">
    <source>
        <dbReference type="EMBL" id="OGZ16240.1"/>
    </source>
</evidence>
<reference evidence="1 2" key="1">
    <citation type="journal article" date="2016" name="Nat. Commun.">
        <title>Thousands of microbial genomes shed light on interconnected biogeochemical processes in an aquifer system.</title>
        <authorList>
            <person name="Anantharaman K."/>
            <person name="Brown C.T."/>
            <person name="Hug L.A."/>
            <person name="Sharon I."/>
            <person name="Castelle C.J."/>
            <person name="Probst A.J."/>
            <person name="Thomas B.C."/>
            <person name="Singh A."/>
            <person name="Wilkins M.J."/>
            <person name="Karaoz U."/>
            <person name="Brodie E.L."/>
            <person name="Williams K.H."/>
            <person name="Hubbard S.S."/>
            <person name="Banfield J.F."/>
        </authorList>
    </citation>
    <scope>NUCLEOTIDE SEQUENCE [LARGE SCALE GENOMIC DNA]</scope>
</reference>
<dbReference type="PANTHER" id="PTHR34070:SF1">
    <property type="entry name" value="DNA ALKYLATION REPAIR PROTEIN"/>
    <property type="match status" value="1"/>
</dbReference>
<evidence type="ECO:0000313" key="2">
    <source>
        <dbReference type="Proteomes" id="UP000178106"/>
    </source>
</evidence>
<dbReference type="SUPFAM" id="SSF48371">
    <property type="entry name" value="ARM repeat"/>
    <property type="match status" value="1"/>
</dbReference>
<dbReference type="InterPro" id="IPR014825">
    <property type="entry name" value="DNA_alkylation"/>
</dbReference>
<dbReference type="AlphaFoldDB" id="A0A1G2DTN0"/>
<gene>
    <name evidence="1" type="ORF">A2494_03060</name>
</gene>
<dbReference type="Gene3D" id="1.25.10.90">
    <property type="match status" value="1"/>
</dbReference>
<dbReference type="Proteomes" id="UP000178106">
    <property type="component" value="Unassembled WGS sequence"/>
</dbReference>
<dbReference type="CDD" id="cd06561">
    <property type="entry name" value="AlkD_like"/>
    <property type="match status" value="1"/>
</dbReference>
<organism evidence="1 2">
    <name type="scientific">Candidatus Lloydbacteria bacterium RIFOXYC12_FULL_46_25</name>
    <dbReference type="NCBI Taxonomy" id="1798670"/>
    <lineage>
        <taxon>Bacteria</taxon>
        <taxon>Candidatus Lloydiibacteriota</taxon>
    </lineage>
</organism>
<name>A0A1G2DTN0_9BACT</name>
<dbReference type="InterPro" id="IPR016024">
    <property type="entry name" value="ARM-type_fold"/>
</dbReference>
<comment type="caution">
    <text evidence="1">The sequence shown here is derived from an EMBL/GenBank/DDBJ whole genome shotgun (WGS) entry which is preliminary data.</text>
</comment>
<dbReference type="PANTHER" id="PTHR34070">
    <property type="entry name" value="ARMADILLO-TYPE FOLD"/>
    <property type="match status" value="1"/>
</dbReference>
<proteinExistence type="predicted"/>
<sequence>MDIVVKTQASAALLRRDLRFVAIKEKALVYASFFKTGKGEYGEGDKFLGVTVPKQRVIAKKYSDLALPEISLLLESPIHEERLVALIILVSQYAKGDMVSQKKIYDFYLAHTTQINNWDLVDSSAQYIVGEYLLKRDRKMLYLLVRSKSLWERRIAIIATWAFIKRGDFADIFAITELLLSDKHDLIHKALGWMLREVGKRDEAALEEFLVKHIKVLPRTTLRYAIERFGSQKRIQYLKMK</sequence>
<protein>
    <submittedName>
        <fullName evidence="1">DNA alkylation repair protein</fullName>
    </submittedName>
</protein>
<dbReference type="Pfam" id="PF08713">
    <property type="entry name" value="DNA_alkylation"/>
    <property type="match status" value="1"/>
</dbReference>
<dbReference type="EMBL" id="MHLU01000180">
    <property type="protein sequence ID" value="OGZ16240.1"/>
    <property type="molecule type" value="Genomic_DNA"/>
</dbReference>